<proteinExistence type="predicted"/>
<sequence length="75" mass="8497">MNDVYKAVMGKTPEWSNWISHEQNTLSIKVSLDSNNATVEIGRLHKRTAELEAKLETADRDIVPLLCTESGVRWV</sequence>
<accession>A0A505CHM9</accession>
<organism evidence="1 2">
    <name type="scientific">Salmonella enterica</name>
    <name type="common">Salmonella choleraesuis</name>
    <dbReference type="NCBI Taxonomy" id="28901"/>
    <lineage>
        <taxon>Bacteria</taxon>
        <taxon>Pseudomonadati</taxon>
        <taxon>Pseudomonadota</taxon>
        <taxon>Gammaproteobacteria</taxon>
        <taxon>Enterobacterales</taxon>
        <taxon>Enterobacteriaceae</taxon>
        <taxon>Salmonella</taxon>
    </lineage>
</organism>
<gene>
    <name evidence="1" type="ORF">FJR63_17210</name>
</gene>
<dbReference type="RefSeq" id="WP_140711274.1">
    <property type="nucleotide sequence ID" value="NZ_CP030180.1"/>
</dbReference>
<dbReference type="EMBL" id="VFRH01000015">
    <property type="protein sequence ID" value="TPQ09697.1"/>
    <property type="molecule type" value="Genomic_DNA"/>
</dbReference>
<evidence type="ECO:0000313" key="2">
    <source>
        <dbReference type="Proteomes" id="UP000320106"/>
    </source>
</evidence>
<name>A0A505CHM9_SALER</name>
<dbReference type="Proteomes" id="UP000320106">
    <property type="component" value="Unassembled WGS sequence"/>
</dbReference>
<comment type="caution">
    <text evidence="1">The sequence shown here is derived from an EMBL/GenBank/DDBJ whole genome shotgun (WGS) entry which is preliminary data.</text>
</comment>
<evidence type="ECO:0000313" key="1">
    <source>
        <dbReference type="EMBL" id="TPQ09697.1"/>
    </source>
</evidence>
<dbReference type="AlphaFoldDB" id="A0A505CHM9"/>
<reference evidence="1 2" key="1">
    <citation type="submission" date="2019-06" db="EMBL/GenBank/DDBJ databases">
        <title>Comparative genome anaysis of Salmonella and Staphylococcus aureus isolated from China.</title>
        <authorList>
            <person name="Li L."/>
        </authorList>
    </citation>
    <scope>NUCLEOTIDE SEQUENCE [LARGE SCALE GENOMIC DNA]</scope>
    <source>
        <strain evidence="1 2">GSJ/2016-Sal.-012</strain>
    </source>
</reference>
<protein>
    <submittedName>
        <fullName evidence="1">Uncharacterized protein</fullName>
    </submittedName>
</protein>